<keyword evidence="2" id="KW-1185">Reference proteome</keyword>
<reference evidence="2" key="1">
    <citation type="journal article" date="2013" name="Genome Announc.">
        <title>Draft genome sequence of the basidiomycetous yeast-like fungus Pseudozyma hubeiensis SY62, which produces an abundant amount of the biosurfactant mannosylerythritol lipids.</title>
        <authorList>
            <person name="Konishi M."/>
            <person name="Hatada Y."/>
            <person name="Horiuchi J."/>
        </authorList>
    </citation>
    <scope>NUCLEOTIDE SEQUENCE [LARGE SCALE GENOMIC DNA]</scope>
    <source>
        <strain evidence="2">SY62</strain>
    </source>
</reference>
<dbReference type="HOGENOM" id="CLU_2655560_0_0_1"/>
<name>R9PAX6_PSEHS</name>
<gene>
    <name evidence="1" type="ORF">PHSY_006125</name>
</gene>
<dbReference type="RefSeq" id="XP_012192118.1">
    <property type="nucleotide sequence ID" value="XM_012336728.1"/>
</dbReference>
<dbReference type="EMBL" id="DF238821">
    <property type="protein sequence ID" value="GAC98531.1"/>
    <property type="molecule type" value="Genomic_DNA"/>
</dbReference>
<proteinExistence type="predicted"/>
<evidence type="ECO:0000313" key="1">
    <source>
        <dbReference type="EMBL" id="GAC98531.1"/>
    </source>
</evidence>
<evidence type="ECO:0000313" key="2">
    <source>
        <dbReference type="Proteomes" id="UP000014071"/>
    </source>
</evidence>
<organism evidence="1 2">
    <name type="scientific">Pseudozyma hubeiensis (strain SY62)</name>
    <name type="common">Yeast</name>
    <dbReference type="NCBI Taxonomy" id="1305764"/>
    <lineage>
        <taxon>Eukaryota</taxon>
        <taxon>Fungi</taxon>
        <taxon>Dikarya</taxon>
        <taxon>Basidiomycota</taxon>
        <taxon>Ustilaginomycotina</taxon>
        <taxon>Ustilaginomycetes</taxon>
        <taxon>Ustilaginales</taxon>
        <taxon>Ustilaginaceae</taxon>
        <taxon>Pseudozyma</taxon>
    </lineage>
</organism>
<dbReference type="AlphaFoldDB" id="R9PAX6"/>
<protein>
    <submittedName>
        <fullName evidence="1">Uncharacterized protein</fullName>
    </submittedName>
</protein>
<dbReference type="Proteomes" id="UP000014071">
    <property type="component" value="Unassembled WGS sequence"/>
</dbReference>
<sequence length="76" mass="8569">MAMLERSTDELRHTDALFVLVSSSDTLSYRVFLSVHQDSGTSLRRTREACINAPVHNVPTDVRRHGTDLPRSSCRV</sequence>
<accession>R9PAX6</accession>
<dbReference type="GeneID" id="24111397"/>